<dbReference type="EMBL" id="JADXDR010000196">
    <property type="protein sequence ID" value="KAI7836280.1"/>
    <property type="molecule type" value="Genomic_DNA"/>
</dbReference>
<evidence type="ECO:0000313" key="4">
    <source>
        <dbReference type="Proteomes" id="UP001205105"/>
    </source>
</evidence>
<evidence type="ECO:0000313" key="3">
    <source>
        <dbReference type="EMBL" id="KAI7836280.1"/>
    </source>
</evidence>
<dbReference type="Proteomes" id="UP001205105">
    <property type="component" value="Unassembled WGS sequence"/>
</dbReference>
<protein>
    <submittedName>
        <fullName evidence="3">Uncharacterized protein</fullName>
    </submittedName>
</protein>
<name>A0AAD5DIS6_9CHLO</name>
<feature type="region of interest" description="Disordered" evidence="1">
    <location>
        <begin position="20"/>
        <end position="46"/>
    </location>
</feature>
<dbReference type="AlphaFoldDB" id="A0AAD5DIS6"/>
<evidence type="ECO:0000256" key="2">
    <source>
        <dbReference type="SAM" id="SignalP"/>
    </source>
</evidence>
<sequence length="233" mass="24758">MRALLCLALLALLAAPSLAGPAPGGKPPGGKPGPKPGPKPHPPKPFKVSGAILADSLGIEFLGKKINWGSAGTNEIDIVSNYGNTPPGVMGWQLVGKTVAGSKPDSESVYSVNWAFGAVVKTEVNTTTGALAVTLFGDKGPRPIRPCRDLQLGPKASGALLVTISYEAERHRDRKVEIVVRPFIKITLVQPFIKPLNRWQKGEHAPFLNVFVTLTEEPKEELTGLLVPELPQA</sequence>
<evidence type="ECO:0000256" key="1">
    <source>
        <dbReference type="SAM" id="MobiDB-lite"/>
    </source>
</evidence>
<organism evidence="3 4">
    <name type="scientific">Chlorella ohadii</name>
    <dbReference type="NCBI Taxonomy" id="2649997"/>
    <lineage>
        <taxon>Eukaryota</taxon>
        <taxon>Viridiplantae</taxon>
        <taxon>Chlorophyta</taxon>
        <taxon>core chlorophytes</taxon>
        <taxon>Trebouxiophyceae</taxon>
        <taxon>Chlorellales</taxon>
        <taxon>Chlorellaceae</taxon>
        <taxon>Chlorella clade</taxon>
        <taxon>Chlorella</taxon>
    </lineage>
</organism>
<reference evidence="3" key="1">
    <citation type="submission" date="2020-11" db="EMBL/GenBank/DDBJ databases">
        <title>Chlorella ohadii genome sequencing and assembly.</title>
        <authorList>
            <person name="Murik O."/>
            <person name="Treves H."/>
            <person name="Kedem I."/>
            <person name="Shotland Y."/>
            <person name="Kaplan A."/>
        </authorList>
    </citation>
    <scope>NUCLEOTIDE SEQUENCE</scope>
    <source>
        <strain evidence="3">1</strain>
    </source>
</reference>
<gene>
    <name evidence="3" type="ORF">COHA_009868</name>
</gene>
<feature type="signal peptide" evidence="2">
    <location>
        <begin position="1"/>
        <end position="19"/>
    </location>
</feature>
<feature type="chain" id="PRO_5042193603" evidence="2">
    <location>
        <begin position="20"/>
        <end position="233"/>
    </location>
</feature>
<keyword evidence="4" id="KW-1185">Reference proteome</keyword>
<proteinExistence type="predicted"/>
<keyword evidence="2" id="KW-0732">Signal</keyword>
<comment type="caution">
    <text evidence="3">The sequence shown here is derived from an EMBL/GenBank/DDBJ whole genome shotgun (WGS) entry which is preliminary data.</text>
</comment>
<accession>A0AAD5DIS6</accession>
<feature type="compositionally biased region" description="Pro residues" evidence="1">
    <location>
        <begin position="24"/>
        <end position="45"/>
    </location>
</feature>